<name>A0A9X3TAE2_9ACTN</name>
<evidence type="ECO:0000313" key="8">
    <source>
        <dbReference type="Proteomes" id="UP001145799"/>
    </source>
</evidence>
<keyword evidence="4" id="KW-1133">Transmembrane helix</keyword>
<dbReference type="EC" id="3.1.1.-" evidence="3"/>
<keyword evidence="9" id="KW-1185">Reference proteome</keyword>
<keyword evidence="4" id="KW-0472">Membrane</keyword>
<dbReference type="RefSeq" id="WP_270124133.1">
    <property type="nucleotide sequence ID" value="NZ_BAAAOM010000002.1"/>
</dbReference>
<dbReference type="Proteomes" id="UP001183604">
    <property type="component" value="Unassembled WGS sequence"/>
</dbReference>
<evidence type="ECO:0000256" key="2">
    <source>
        <dbReference type="ARBA" id="ARBA00022801"/>
    </source>
</evidence>
<evidence type="ECO:0000313" key="6">
    <source>
        <dbReference type="EMBL" id="MDA1387628.1"/>
    </source>
</evidence>
<comment type="similarity">
    <text evidence="1 3">Belongs to the type-B carboxylesterase/lipase family.</text>
</comment>
<dbReference type="PANTHER" id="PTHR43918">
    <property type="entry name" value="ACETYLCHOLINESTERASE"/>
    <property type="match status" value="1"/>
</dbReference>
<dbReference type="Pfam" id="PF00135">
    <property type="entry name" value="COesterase"/>
    <property type="match status" value="1"/>
</dbReference>
<gene>
    <name evidence="7" type="ORF">J2S69_000324</name>
    <name evidence="6" type="ORF">O2L01_21720</name>
</gene>
<feature type="transmembrane region" description="Helical" evidence="4">
    <location>
        <begin position="12"/>
        <end position="34"/>
    </location>
</feature>
<dbReference type="EMBL" id="JAVDYD010000001">
    <property type="protein sequence ID" value="MDR7336605.1"/>
    <property type="molecule type" value="Genomic_DNA"/>
</dbReference>
<sequence>MRTLPKQQRPGRRLLVAGMIPVVAAAAVTTAVLMDDEEADPAVVVTGNGEVRGVVDEEVRRFDGIPYAAPPVGDLRWELPGPPADWSGVRDATEPGAPCVQPDMTTGARLEGSSEDCLYLNVTVPRSADGPVPVMVWFHGGAFSSGAGADYDPRRLAVEGEVAVVTVNSRLGALGYFGHPGLADSGTYGLADQQAALRWIEENAAAFGGDPERVTLFGNSSGGADICGHLASPESAGLFDGAIIQSGSCRQHWPADLMFPGGGPLSYWSDFDTASEAGTGAAIALGCEGDDPIGCLREQSPDDLLALNGSFLTMTYGTPLLPEDPVQAIAAGRFNQVPVLQGNTREEHRYFARIFEVDPNAGADVYRDLLDQAFPGRAEAIMEEYPIAESEYGAELAFAAVGTDSAWICPTLQVAEELSARVPAYSYEFADPDAPVDEAFFPGGFPHGSPHGSEVPYLLDLGFELEWTQAQRELSDRMIEYWTAFATTGRPASPEAWPAFSEADPVTLQLSPEGDRPIDTASDHRCGFWSGQP</sequence>
<keyword evidence="4" id="KW-0812">Transmembrane</keyword>
<dbReference type="InterPro" id="IPR029058">
    <property type="entry name" value="AB_hydrolase_fold"/>
</dbReference>
<dbReference type="SUPFAM" id="SSF53474">
    <property type="entry name" value="alpha/beta-Hydrolases"/>
    <property type="match status" value="1"/>
</dbReference>
<protein>
    <recommendedName>
        <fullName evidence="3">Carboxylic ester hydrolase</fullName>
        <ecNumber evidence="3">3.1.1.-</ecNumber>
    </recommendedName>
</protein>
<evidence type="ECO:0000256" key="3">
    <source>
        <dbReference type="RuleBase" id="RU361235"/>
    </source>
</evidence>
<accession>A0A9X3TAE2</accession>
<feature type="domain" description="Carboxylesterase type B" evidence="5">
    <location>
        <begin position="42"/>
        <end position="529"/>
    </location>
</feature>
<evidence type="ECO:0000313" key="9">
    <source>
        <dbReference type="Proteomes" id="UP001183604"/>
    </source>
</evidence>
<keyword evidence="2 3" id="KW-0378">Hydrolase</keyword>
<evidence type="ECO:0000256" key="4">
    <source>
        <dbReference type="SAM" id="Phobius"/>
    </source>
</evidence>
<dbReference type="PROSITE" id="PS00122">
    <property type="entry name" value="CARBOXYLESTERASE_B_1"/>
    <property type="match status" value="1"/>
</dbReference>
<evidence type="ECO:0000259" key="5">
    <source>
        <dbReference type="Pfam" id="PF00135"/>
    </source>
</evidence>
<dbReference type="EMBL" id="JAPZVQ010000017">
    <property type="protein sequence ID" value="MDA1387628.1"/>
    <property type="molecule type" value="Genomic_DNA"/>
</dbReference>
<dbReference type="InterPro" id="IPR050654">
    <property type="entry name" value="AChE-related_enzymes"/>
</dbReference>
<dbReference type="Gene3D" id="3.40.50.1820">
    <property type="entry name" value="alpha/beta hydrolase"/>
    <property type="match status" value="1"/>
</dbReference>
<reference evidence="7 9" key="2">
    <citation type="submission" date="2023-07" db="EMBL/GenBank/DDBJ databases">
        <title>Sequencing the genomes of 1000 actinobacteria strains.</title>
        <authorList>
            <person name="Klenk H.-P."/>
        </authorList>
    </citation>
    <scope>NUCLEOTIDE SEQUENCE [LARGE SCALE GENOMIC DNA]</scope>
    <source>
        <strain evidence="7 9">DSM 44724</strain>
    </source>
</reference>
<dbReference type="GO" id="GO:0052689">
    <property type="term" value="F:carboxylic ester hydrolase activity"/>
    <property type="evidence" value="ECO:0007669"/>
    <property type="project" value="TreeGrafter"/>
</dbReference>
<dbReference type="InterPro" id="IPR019826">
    <property type="entry name" value="Carboxylesterase_B_AS"/>
</dbReference>
<reference evidence="6" key="1">
    <citation type="submission" date="2022-12" db="EMBL/GenBank/DDBJ databases">
        <title>Gycomyces niveus sp.nov., a novel actinomycete isolated from soil in Shouguang.</title>
        <authorList>
            <person name="Yang X."/>
        </authorList>
    </citation>
    <scope>NUCLEOTIDE SEQUENCE</scope>
    <source>
        <strain evidence="6">DSM 44724</strain>
    </source>
</reference>
<dbReference type="Proteomes" id="UP001145799">
    <property type="component" value="Unassembled WGS sequence"/>
</dbReference>
<evidence type="ECO:0000313" key="7">
    <source>
        <dbReference type="EMBL" id="MDR7336605.1"/>
    </source>
</evidence>
<comment type="caution">
    <text evidence="6">The sequence shown here is derived from an EMBL/GenBank/DDBJ whole genome shotgun (WGS) entry which is preliminary data.</text>
</comment>
<dbReference type="InterPro" id="IPR002018">
    <property type="entry name" value="CarbesteraseB"/>
</dbReference>
<evidence type="ECO:0000256" key="1">
    <source>
        <dbReference type="ARBA" id="ARBA00005964"/>
    </source>
</evidence>
<dbReference type="AlphaFoldDB" id="A0A9X3TAE2"/>
<dbReference type="PANTHER" id="PTHR43918:SF4">
    <property type="entry name" value="CARBOXYLIC ESTER HYDROLASE"/>
    <property type="match status" value="1"/>
</dbReference>
<proteinExistence type="inferred from homology"/>
<organism evidence="6 8">
    <name type="scientific">Glycomyces lechevalierae</name>
    <dbReference type="NCBI Taxonomy" id="256034"/>
    <lineage>
        <taxon>Bacteria</taxon>
        <taxon>Bacillati</taxon>
        <taxon>Actinomycetota</taxon>
        <taxon>Actinomycetes</taxon>
        <taxon>Glycomycetales</taxon>
        <taxon>Glycomycetaceae</taxon>
        <taxon>Glycomyces</taxon>
    </lineage>
</organism>